<dbReference type="RefSeq" id="WP_196719043.1">
    <property type="nucleotide sequence ID" value="NZ_CAHPRV010000008.1"/>
</dbReference>
<name>A0A9N8CW10_PRORE</name>
<gene>
    <name evidence="1" type="ORF">GHA_00552</name>
</gene>
<dbReference type="AlphaFoldDB" id="A0A9N8CW10"/>
<proteinExistence type="predicted"/>
<comment type="caution">
    <text evidence="1">The sequence shown here is derived from an EMBL/GenBank/DDBJ whole genome shotgun (WGS) entry which is preliminary data.</text>
</comment>
<sequence>MVSENESTKKEHVYIKTDELASRYGLTPHAIRLWAGNGKQRREGFPKPRFRADQLSWLMQDIIDWENGKQF</sequence>
<evidence type="ECO:0000313" key="1">
    <source>
        <dbReference type="EMBL" id="CAB5667244.1"/>
    </source>
</evidence>
<dbReference type="EMBL" id="CAHPSF010000001">
    <property type="protein sequence ID" value="CAB5667244.1"/>
    <property type="molecule type" value="Genomic_DNA"/>
</dbReference>
<organism evidence="1 2">
    <name type="scientific">Providencia rettgeri</name>
    <dbReference type="NCBI Taxonomy" id="587"/>
    <lineage>
        <taxon>Bacteria</taxon>
        <taxon>Pseudomonadati</taxon>
        <taxon>Pseudomonadota</taxon>
        <taxon>Gammaproteobacteria</taxon>
        <taxon>Enterobacterales</taxon>
        <taxon>Morganellaceae</taxon>
        <taxon>Providencia</taxon>
    </lineage>
</organism>
<protein>
    <recommendedName>
        <fullName evidence="3">DNA-binding protein</fullName>
    </recommendedName>
</protein>
<accession>A0A9N8CW10</accession>
<evidence type="ECO:0008006" key="3">
    <source>
        <dbReference type="Google" id="ProtNLM"/>
    </source>
</evidence>
<dbReference type="Proteomes" id="UP000834611">
    <property type="component" value="Unassembled WGS sequence"/>
</dbReference>
<reference evidence="1" key="1">
    <citation type="submission" date="2020-05" db="EMBL/GenBank/DDBJ databases">
        <authorList>
            <person name="Delgado-Blas J."/>
        </authorList>
    </citation>
    <scope>NUCLEOTIDE SEQUENCE</scope>
    <source>
        <strain evidence="1">BB1453</strain>
    </source>
</reference>
<evidence type="ECO:0000313" key="2">
    <source>
        <dbReference type="Proteomes" id="UP000834611"/>
    </source>
</evidence>